<dbReference type="SUPFAM" id="SSF52058">
    <property type="entry name" value="L domain-like"/>
    <property type="match status" value="1"/>
</dbReference>
<dbReference type="GO" id="GO:0006952">
    <property type="term" value="P:defense response"/>
    <property type="evidence" value="ECO:0007669"/>
    <property type="project" value="UniProtKB-KW"/>
</dbReference>
<dbReference type="InterPro" id="IPR027417">
    <property type="entry name" value="P-loop_NTPase"/>
</dbReference>
<dbReference type="InterPro" id="IPR032675">
    <property type="entry name" value="LRR_dom_sf"/>
</dbReference>
<dbReference type="InterPro" id="IPR000157">
    <property type="entry name" value="TIR_dom"/>
</dbReference>
<dbReference type="SUPFAM" id="SSF52540">
    <property type="entry name" value="P-loop containing nucleoside triphosphate hydrolases"/>
    <property type="match status" value="1"/>
</dbReference>
<keyword evidence="3" id="KW-0520">NAD</keyword>
<evidence type="ECO:0000256" key="3">
    <source>
        <dbReference type="ARBA" id="ARBA00023027"/>
    </source>
</evidence>
<comment type="caution">
    <text evidence="6">The sequence shown here is derived from an EMBL/GenBank/DDBJ whole genome shotgun (WGS) entry which is preliminary data.</text>
</comment>
<evidence type="ECO:0000256" key="2">
    <source>
        <dbReference type="ARBA" id="ARBA00022821"/>
    </source>
</evidence>
<dbReference type="SMART" id="SM00255">
    <property type="entry name" value="TIR"/>
    <property type="match status" value="1"/>
</dbReference>
<dbReference type="PRINTS" id="PR00364">
    <property type="entry name" value="DISEASERSIST"/>
</dbReference>
<dbReference type="InterPro" id="IPR042197">
    <property type="entry name" value="Apaf_helical"/>
</dbReference>
<dbReference type="InterPro" id="IPR035897">
    <property type="entry name" value="Toll_tir_struct_dom_sf"/>
</dbReference>
<dbReference type="InterPro" id="IPR044974">
    <property type="entry name" value="Disease_R_plants"/>
</dbReference>
<dbReference type="Proteomes" id="UP001314170">
    <property type="component" value="Unassembled WGS sequence"/>
</dbReference>
<dbReference type="PANTHER" id="PTHR11017:SF555">
    <property type="entry name" value="TIR-NBS-LRR RCT1-LIKE RESISTANCE PROTEIN"/>
    <property type="match status" value="1"/>
</dbReference>
<dbReference type="Gene3D" id="3.40.50.10140">
    <property type="entry name" value="Toll/interleukin-1 receptor homology (TIR) domain"/>
    <property type="match status" value="1"/>
</dbReference>
<evidence type="ECO:0000256" key="4">
    <source>
        <dbReference type="SAM" id="Coils"/>
    </source>
</evidence>
<sequence>MDSTSSAINPIAKYDVFLSFRGTDTRDNVVSFLHLESVRNGIETYIDNRLQGGDVIEPALLRKIEESLISVVILSEHYADSTFCLRELSKILECKETKGQIVIPVFYKVSPDDVGNLCGIFGDALLLHEKKYSLEEASKWRQALEEIAKMKGWDSNVTKPDTILIREIVDDINKKLKQMPSSGSSSSNSGSFVGITSRVKAIESMLSFESPSVLIVGIWGMGGIGKSTTAKAVYHQNYRRFDGHLFFENDRKQSQKYGIQEILREALKNNDLNIQEDSSKRMLQRIKVLIILDNVNSHQELKDLVGEAAGLLGEGSRIIVTSRDRQLLINKCDEDKIYEVKNLDDRDSLELLSLHAFHQKNPAEGYTELSKGVISYVKGIPLVLEVLGSSLYKRSKEYWENLEERNGIDRLADLCLIKIVDNKIWMHDVVQQLGQEIVVKEHNDPGKRSRLWKAEDILPILINHQGTEKAEAMSLQHASTEIKLRPTAFKGIDNLSGVELAELDMSYSQLEQLWNEYQNEYSQLTNLKSVTLKGSHNLRLINLSKFPNLEVLNLAECSSLVELPDSIKHCTKLTELDLSLCESFRTLPSSIEKLSQLVELDLSGCKNIRSLPNSIGELECLASLHLFGCSKLASLPDSIGQLKCLAMLDLCYCKKLASLQCLPGLPSSLQVLDASACISLESVASLLTQGEKKYEAGNEDFKFTDCNELGENESLKFMNDTRLRIQRNATSWFNQKQSQLASCHPQGPGERKWEISSLSEATCIRHHISLPFHGNFNATPLKDLIEEYKQQLYPANEKMETTVNLSNMVASVSYFAENEQHLKFIIMFTSKSRISQTLLIKASGKQNLCSPRFP</sequence>
<feature type="coiled-coil region" evidence="4">
    <location>
        <begin position="500"/>
        <end position="527"/>
    </location>
</feature>
<dbReference type="PROSITE" id="PS50104">
    <property type="entry name" value="TIR"/>
    <property type="match status" value="1"/>
</dbReference>
<dbReference type="Pfam" id="PF01582">
    <property type="entry name" value="TIR"/>
    <property type="match status" value="1"/>
</dbReference>
<organism evidence="6 7">
    <name type="scientific">Dovyalis caffra</name>
    <dbReference type="NCBI Taxonomy" id="77055"/>
    <lineage>
        <taxon>Eukaryota</taxon>
        <taxon>Viridiplantae</taxon>
        <taxon>Streptophyta</taxon>
        <taxon>Embryophyta</taxon>
        <taxon>Tracheophyta</taxon>
        <taxon>Spermatophyta</taxon>
        <taxon>Magnoliopsida</taxon>
        <taxon>eudicotyledons</taxon>
        <taxon>Gunneridae</taxon>
        <taxon>Pentapetalae</taxon>
        <taxon>rosids</taxon>
        <taxon>fabids</taxon>
        <taxon>Malpighiales</taxon>
        <taxon>Salicaceae</taxon>
        <taxon>Flacourtieae</taxon>
        <taxon>Dovyalis</taxon>
    </lineage>
</organism>
<dbReference type="GO" id="GO:0051707">
    <property type="term" value="P:response to other organism"/>
    <property type="evidence" value="ECO:0007669"/>
    <property type="project" value="UniProtKB-ARBA"/>
</dbReference>
<dbReference type="Gene3D" id="1.10.8.430">
    <property type="entry name" value="Helical domain of apoptotic protease-activating factors"/>
    <property type="match status" value="1"/>
</dbReference>
<dbReference type="Pfam" id="PF23598">
    <property type="entry name" value="LRR_14"/>
    <property type="match status" value="1"/>
</dbReference>
<evidence type="ECO:0000313" key="6">
    <source>
        <dbReference type="EMBL" id="CAK7336939.1"/>
    </source>
</evidence>
<dbReference type="Pfam" id="PF00931">
    <property type="entry name" value="NB-ARC"/>
    <property type="match status" value="1"/>
</dbReference>
<accession>A0AAV1RNW0</accession>
<dbReference type="EMBL" id="CAWUPB010001009">
    <property type="protein sequence ID" value="CAK7336939.1"/>
    <property type="molecule type" value="Genomic_DNA"/>
</dbReference>
<dbReference type="PANTHER" id="PTHR11017">
    <property type="entry name" value="LEUCINE-RICH REPEAT-CONTAINING PROTEIN"/>
    <property type="match status" value="1"/>
</dbReference>
<dbReference type="FunFam" id="3.40.50.10140:FF:000007">
    <property type="entry name" value="Disease resistance protein (TIR-NBS-LRR class)"/>
    <property type="match status" value="1"/>
</dbReference>
<dbReference type="Gene3D" id="3.80.10.10">
    <property type="entry name" value="Ribonuclease Inhibitor"/>
    <property type="match status" value="2"/>
</dbReference>
<keyword evidence="7" id="KW-1185">Reference proteome</keyword>
<dbReference type="GO" id="GO:0007165">
    <property type="term" value="P:signal transduction"/>
    <property type="evidence" value="ECO:0007669"/>
    <property type="project" value="InterPro"/>
</dbReference>
<dbReference type="AlphaFoldDB" id="A0AAV1RNW0"/>
<keyword evidence="2" id="KW-0611">Plant defense</keyword>
<feature type="domain" description="TIR" evidence="5">
    <location>
        <begin position="12"/>
        <end position="176"/>
    </location>
</feature>
<keyword evidence="4" id="KW-0175">Coiled coil</keyword>
<dbReference type="InterPro" id="IPR055414">
    <property type="entry name" value="LRR_R13L4/SHOC2-like"/>
</dbReference>
<dbReference type="GO" id="GO:0043531">
    <property type="term" value="F:ADP binding"/>
    <property type="evidence" value="ECO:0007669"/>
    <property type="project" value="InterPro"/>
</dbReference>
<reference evidence="6 7" key="1">
    <citation type="submission" date="2024-01" db="EMBL/GenBank/DDBJ databases">
        <authorList>
            <person name="Waweru B."/>
        </authorList>
    </citation>
    <scope>NUCLEOTIDE SEQUENCE [LARGE SCALE GENOMIC DNA]</scope>
</reference>
<evidence type="ECO:0000259" key="5">
    <source>
        <dbReference type="PROSITE" id="PS50104"/>
    </source>
</evidence>
<protein>
    <recommendedName>
        <fullName evidence="5">TIR domain-containing protein</fullName>
    </recommendedName>
</protein>
<proteinExistence type="predicted"/>
<keyword evidence="1" id="KW-0677">Repeat</keyword>
<evidence type="ECO:0000313" key="7">
    <source>
        <dbReference type="Proteomes" id="UP001314170"/>
    </source>
</evidence>
<dbReference type="Gene3D" id="3.40.50.300">
    <property type="entry name" value="P-loop containing nucleotide triphosphate hydrolases"/>
    <property type="match status" value="1"/>
</dbReference>
<dbReference type="SUPFAM" id="SSF52200">
    <property type="entry name" value="Toll/Interleukin receptor TIR domain"/>
    <property type="match status" value="1"/>
</dbReference>
<evidence type="ECO:0000256" key="1">
    <source>
        <dbReference type="ARBA" id="ARBA00022737"/>
    </source>
</evidence>
<dbReference type="InterPro" id="IPR002182">
    <property type="entry name" value="NB-ARC"/>
</dbReference>
<gene>
    <name evidence="6" type="ORF">DCAF_LOCUS11965</name>
</gene>
<name>A0AAV1RNW0_9ROSI</name>